<dbReference type="Proteomes" id="UP000824041">
    <property type="component" value="Unassembled WGS sequence"/>
</dbReference>
<gene>
    <name evidence="1" type="ORF">IAA21_01545</name>
</gene>
<dbReference type="EMBL" id="DXBU01000017">
    <property type="protein sequence ID" value="HIZ21469.1"/>
    <property type="molecule type" value="Genomic_DNA"/>
</dbReference>
<reference evidence="1" key="1">
    <citation type="journal article" date="2021" name="PeerJ">
        <title>Extensive microbial diversity within the chicken gut microbiome revealed by metagenomics and culture.</title>
        <authorList>
            <person name="Gilroy R."/>
            <person name="Ravi A."/>
            <person name="Getino M."/>
            <person name="Pursley I."/>
            <person name="Horton D.L."/>
            <person name="Alikhan N.F."/>
            <person name="Baker D."/>
            <person name="Gharbi K."/>
            <person name="Hall N."/>
            <person name="Watson M."/>
            <person name="Adriaenssens E.M."/>
            <person name="Foster-Nyarko E."/>
            <person name="Jarju S."/>
            <person name="Secka A."/>
            <person name="Antonio M."/>
            <person name="Oren A."/>
            <person name="Chaudhuri R.R."/>
            <person name="La Ragione R."/>
            <person name="Hildebrand F."/>
            <person name="Pallen M.J."/>
        </authorList>
    </citation>
    <scope>NUCLEOTIDE SEQUENCE</scope>
    <source>
        <strain evidence="1">14324</strain>
    </source>
</reference>
<evidence type="ECO:0000313" key="1">
    <source>
        <dbReference type="EMBL" id="HIZ21469.1"/>
    </source>
</evidence>
<name>A0A9D2DR59_9FIRM</name>
<dbReference type="AlphaFoldDB" id="A0A9D2DR59"/>
<organism evidence="1 2">
    <name type="scientific">Candidatus Blautia faecigallinarum</name>
    <dbReference type="NCBI Taxonomy" id="2838488"/>
    <lineage>
        <taxon>Bacteria</taxon>
        <taxon>Bacillati</taxon>
        <taxon>Bacillota</taxon>
        <taxon>Clostridia</taxon>
        <taxon>Lachnospirales</taxon>
        <taxon>Lachnospiraceae</taxon>
        <taxon>Blautia</taxon>
    </lineage>
</organism>
<protein>
    <submittedName>
        <fullName evidence="1">Uncharacterized protein</fullName>
    </submittedName>
</protein>
<reference evidence="1" key="2">
    <citation type="submission" date="2021-04" db="EMBL/GenBank/DDBJ databases">
        <authorList>
            <person name="Gilroy R."/>
        </authorList>
    </citation>
    <scope>NUCLEOTIDE SEQUENCE</scope>
    <source>
        <strain evidence="1">14324</strain>
    </source>
</reference>
<sequence length="61" mass="7224">MKEERDDRIPFSCTLEYDREACGDCVCATCYQQEFCDRCSTCENLSRKKEHCGRYEGAYNY</sequence>
<evidence type="ECO:0000313" key="2">
    <source>
        <dbReference type="Proteomes" id="UP000824041"/>
    </source>
</evidence>
<comment type="caution">
    <text evidence="1">The sequence shown here is derived from an EMBL/GenBank/DDBJ whole genome shotgun (WGS) entry which is preliminary data.</text>
</comment>
<accession>A0A9D2DR59</accession>
<proteinExistence type="predicted"/>